<evidence type="ECO:0000313" key="4">
    <source>
        <dbReference type="EMBL" id="SNS87399.1"/>
    </source>
</evidence>
<gene>
    <name evidence="4" type="ORF">SAMN05421757_104149</name>
</gene>
<reference evidence="4 5" key="1">
    <citation type="submission" date="2017-06" db="EMBL/GenBank/DDBJ databases">
        <authorList>
            <person name="Kim H.J."/>
            <person name="Triplett B.A."/>
        </authorList>
    </citation>
    <scope>NUCLEOTIDE SEQUENCE [LARGE SCALE GENOMIC DNA]</scope>
    <source>
        <strain evidence="4 5">DSM 29339</strain>
    </source>
</reference>
<proteinExistence type="predicted"/>
<feature type="transmembrane region" description="Helical" evidence="2">
    <location>
        <begin position="168"/>
        <end position="185"/>
    </location>
</feature>
<feature type="transmembrane region" description="Helical" evidence="2">
    <location>
        <begin position="28"/>
        <end position="46"/>
    </location>
</feature>
<evidence type="ECO:0000256" key="2">
    <source>
        <dbReference type="SAM" id="Phobius"/>
    </source>
</evidence>
<feature type="domain" description="EamA" evidence="3">
    <location>
        <begin position="27"/>
        <end position="158"/>
    </location>
</feature>
<dbReference type="RefSeq" id="WP_245837919.1">
    <property type="nucleotide sequence ID" value="NZ_FZOY01000004.1"/>
</dbReference>
<protein>
    <submittedName>
        <fullName evidence="4">S-adenosylmethionine uptake transporter</fullName>
    </submittedName>
</protein>
<feature type="transmembrane region" description="Helical" evidence="2">
    <location>
        <begin position="144"/>
        <end position="162"/>
    </location>
</feature>
<dbReference type="Gene3D" id="1.10.3730.20">
    <property type="match status" value="1"/>
</dbReference>
<dbReference type="Pfam" id="PF00892">
    <property type="entry name" value="EamA"/>
    <property type="match status" value="2"/>
</dbReference>
<name>A0A239I1J5_9RHOB</name>
<feature type="transmembrane region" description="Helical" evidence="2">
    <location>
        <begin position="88"/>
        <end position="110"/>
    </location>
</feature>
<sequence length="308" mass="33443">MRDIALTSSHSTPLSPHEHPHELNNTRGLLLMGLGFLLFSAADAQAKLLTESFHPVQIVWFRQLGLLSGVVIALAIRGPSILRTRHPVLQIARGMLAVISATCFIFAVKFVPLADAVAVSFVAPFLVTAMGALLLGERVGLKRWIAVAIGFVGTLIVIRPGMGVMHPAVLLVLVAASAFAVRQVLSRRLASSDQTITTVAYTALASVLALSFSLPFFWTMPEADLQWALLAGMAVFAALGELMIIKSLEIAQASVLAPMHYSLIIWSTFWGWLVFDQLPDRWTWTGAAIIVATGLYIIHRERQLASVD</sequence>
<feature type="domain" description="EamA" evidence="3">
    <location>
        <begin position="168"/>
        <end position="293"/>
    </location>
</feature>
<feature type="transmembrane region" description="Helical" evidence="2">
    <location>
        <begin position="116"/>
        <end position="135"/>
    </location>
</feature>
<keyword evidence="2" id="KW-1133">Transmembrane helix</keyword>
<dbReference type="SUPFAM" id="SSF103481">
    <property type="entry name" value="Multidrug resistance efflux transporter EmrE"/>
    <property type="match status" value="2"/>
</dbReference>
<dbReference type="InterPro" id="IPR037185">
    <property type="entry name" value="EmrE-like"/>
</dbReference>
<feature type="transmembrane region" description="Helical" evidence="2">
    <location>
        <begin position="197"/>
        <end position="219"/>
    </location>
</feature>
<feature type="transmembrane region" description="Helical" evidence="2">
    <location>
        <begin position="281"/>
        <end position="298"/>
    </location>
</feature>
<evidence type="ECO:0000256" key="1">
    <source>
        <dbReference type="SAM" id="MobiDB-lite"/>
    </source>
</evidence>
<dbReference type="GO" id="GO:0016020">
    <property type="term" value="C:membrane"/>
    <property type="evidence" value="ECO:0007669"/>
    <property type="project" value="InterPro"/>
</dbReference>
<evidence type="ECO:0000259" key="3">
    <source>
        <dbReference type="Pfam" id="PF00892"/>
    </source>
</evidence>
<dbReference type="PANTHER" id="PTHR22911:SF103">
    <property type="entry name" value="BLR2811 PROTEIN"/>
    <property type="match status" value="1"/>
</dbReference>
<keyword evidence="2" id="KW-0472">Membrane</keyword>
<dbReference type="Proteomes" id="UP000198426">
    <property type="component" value="Unassembled WGS sequence"/>
</dbReference>
<keyword evidence="2" id="KW-0812">Transmembrane</keyword>
<dbReference type="PANTHER" id="PTHR22911">
    <property type="entry name" value="ACYL-MALONYL CONDENSING ENZYME-RELATED"/>
    <property type="match status" value="1"/>
</dbReference>
<dbReference type="AlphaFoldDB" id="A0A239I1J5"/>
<feature type="transmembrane region" description="Helical" evidence="2">
    <location>
        <begin position="225"/>
        <end position="244"/>
    </location>
</feature>
<feature type="transmembrane region" description="Helical" evidence="2">
    <location>
        <begin position="256"/>
        <end position="275"/>
    </location>
</feature>
<dbReference type="EMBL" id="FZOY01000004">
    <property type="protein sequence ID" value="SNS87399.1"/>
    <property type="molecule type" value="Genomic_DNA"/>
</dbReference>
<accession>A0A239I1J5</accession>
<feature type="transmembrane region" description="Helical" evidence="2">
    <location>
        <begin position="58"/>
        <end position="76"/>
    </location>
</feature>
<feature type="region of interest" description="Disordered" evidence="1">
    <location>
        <begin position="1"/>
        <end position="20"/>
    </location>
</feature>
<keyword evidence="5" id="KW-1185">Reference proteome</keyword>
<organism evidence="4 5">
    <name type="scientific">Tropicimonas sediminicola</name>
    <dbReference type="NCBI Taxonomy" id="1031541"/>
    <lineage>
        <taxon>Bacteria</taxon>
        <taxon>Pseudomonadati</taxon>
        <taxon>Pseudomonadota</taxon>
        <taxon>Alphaproteobacteria</taxon>
        <taxon>Rhodobacterales</taxon>
        <taxon>Roseobacteraceae</taxon>
        <taxon>Tropicimonas</taxon>
    </lineage>
</organism>
<feature type="compositionally biased region" description="Polar residues" evidence="1">
    <location>
        <begin position="1"/>
        <end position="14"/>
    </location>
</feature>
<dbReference type="InterPro" id="IPR000620">
    <property type="entry name" value="EamA_dom"/>
</dbReference>
<evidence type="ECO:0000313" key="5">
    <source>
        <dbReference type="Proteomes" id="UP000198426"/>
    </source>
</evidence>